<keyword evidence="3 6" id="KW-0597">Phosphoprotein</keyword>
<dbReference type="InterPro" id="IPR000700">
    <property type="entry name" value="PAS-assoc_C"/>
</dbReference>
<dbReference type="InterPro" id="IPR036097">
    <property type="entry name" value="HisK_dim/P_sf"/>
</dbReference>
<dbReference type="Pfam" id="PF02518">
    <property type="entry name" value="HATPase_c"/>
    <property type="match status" value="1"/>
</dbReference>
<dbReference type="SMART" id="SM00387">
    <property type="entry name" value="HATPase_c"/>
    <property type="match status" value="1"/>
</dbReference>
<dbReference type="KEGG" id="fuv:JR347_06990"/>
<keyword evidence="4" id="KW-0808">Transferase</keyword>
<dbReference type="Proteomes" id="UP000662783">
    <property type="component" value="Chromosome"/>
</dbReference>
<dbReference type="InterPro" id="IPR000014">
    <property type="entry name" value="PAS"/>
</dbReference>
<dbReference type="Gene3D" id="1.10.287.130">
    <property type="match status" value="1"/>
</dbReference>
<dbReference type="CDD" id="cd00130">
    <property type="entry name" value="PAS"/>
    <property type="match status" value="2"/>
</dbReference>
<dbReference type="GO" id="GO:0006355">
    <property type="term" value="P:regulation of DNA-templated transcription"/>
    <property type="evidence" value="ECO:0007669"/>
    <property type="project" value="InterPro"/>
</dbReference>
<dbReference type="GO" id="GO:0005886">
    <property type="term" value="C:plasma membrane"/>
    <property type="evidence" value="ECO:0007669"/>
    <property type="project" value="TreeGrafter"/>
</dbReference>
<dbReference type="PROSITE" id="PS50109">
    <property type="entry name" value="HIS_KIN"/>
    <property type="match status" value="1"/>
</dbReference>
<dbReference type="Gene3D" id="3.30.565.10">
    <property type="entry name" value="Histidine kinase-like ATPase, C-terminal domain"/>
    <property type="match status" value="1"/>
</dbReference>
<dbReference type="InterPro" id="IPR005467">
    <property type="entry name" value="His_kinase_dom"/>
</dbReference>
<dbReference type="Pfam" id="PF00072">
    <property type="entry name" value="Response_reg"/>
    <property type="match status" value="1"/>
</dbReference>
<dbReference type="InterPro" id="IPR003594">
    <property type="entry name" value="HATPase_dom"/>
</dbReference>
<dbReference type="SMART" id="SM00448">
    <property type="entry name" value="REC"/>
    <property type="match status" value="1"/>
</dbReference>
<dbReference type="FunFam" id="3.30.565.10:FF:000006">
    <property type="entry name" value="Sensor histidine kinase WalK"/>
    <property type="match status" value="1"/>
</dbReference>
<feature type="domain" description="Response regulatory" evidence="8">
    <location>
        <begin position="20"/>
        <end position="137"/>
    </location>
</feature>
<dbReference type="InterPro" id="IPR004358">
    <property type="entry name" value="Sig_transdc_His_kin-like_C"/>
</dbReference>
<dbReference type="SMART" id="SM00091">
    <property type="entry name" value="PAS"/>
    <property type="match status" value="3"/>
</dbReference>
<dbReference type="InterPro" id="IPR011006">
    <property type="entry name" value="CheY-like_superfamily"/>
</dbReference>
<evidence type="ECO:0000259" key="9">
    <source>
        <dbReference type="PROSITE" id="PS50112"/>
    </source>
</evidence>
<dbReference type="Gene3D" id="3.40.50.2300">
    <property type="match status" value="1"/>
</dbReference>
<evidence type="ECO:0000256" key="6">
    <source>
        <dbReference type="PROSITE-ProRule" id="PRU00169"/>
    </source>
</evidence>
<comment type="catalytic activity">
    <reaction evidence="1">
        <text>ATP + protein L-histidine = ADP + protein N-phospho-L-histidine.</text>
        <dbReference type="EC" id="2.7.13.3"/>
    </reaction>
</comment>
<dbReference type="SUPFAM" id="SSF52172">
    <property type="entry name" value="CheY-like"/>
    <property type="match status" value="1"/>
</dbReference>
<name>A0A974WHU3_9BACT</name>
<dbReference type="Gene3D" id="3.30.450.20">
    <property type="entry name" value="PAS domain"/>
    <property type="match status" value="3"/>
</dbReference>
<evidence type="ECO:0000256" key="2">
    <source>
        <dbReference type="ARBA" id="ARBA00012438"/>
    </source>
</evidence>
<keyword evidence="12" id="KW-1185">Reference proteome</keyword>
<dbReference type="NCBIfam" id="TIGR00229">
    <property type="entry name" value="sensory_box"/>
    <property type="match status" value="3"/>
</dbReference>
<proteinExistence type="predicted"/>
<dbReference type="InterPro" id="IPR036890">
    <property type="entry name" value="HATPase_C_sf"/>
</dbReference>
<dbReference type="PANTHER" id="PTHR43047:SF72">
    <property type="entry name" value="OSMOSENSING HISTIDINE PROTEIN KINASE SLN1"/>
    <property type="match status" value="1"/>
</dbReference>
<gene>
    <name evidence="11" type="ORF">JR347_06990</name>
</gene>
<evidence type="ECO:0000259" key="10">
    <source>
        <dbReference type="PROSITE" id="PS50113"/>
    </source>
</evidence>
<dbReference type="PROSITE" id="PS50110">
    <property type="entry name" value="RESPONSE_REGULATORY"/>
    <property type="match status" value="1"/>
</dbReference>
<evidence type="ECO:0000313" key="12">
    <source>
        <dbReference type="Proteomes" id="UP000662783"/>
    </source>
</evidence>
<dbReference type="SMART" id="SM00388">
    <property type="entry name" value="HisKA"/>
    <property type="match status" value="1"/>
</dbReference>
<evidence type="ECO:0000256" key="1">
    <source>
        <dbReference type="ARBA" id="ARBA00000085"/>
    </source>
</evidence>
<feature type="domain" description="PAC" evidence="10">
    <location>
        <begin position="236"/>
        <end position="287"/>
    </location>
</feature>
<accession>A0A974WHU3</accession>
<dbReference type="InterPro" id="IPR001789">
    <property type="entry name" value="Sig_transdc_resp-reg_receiver"/>
</dbReference>
<dbReference type="CDD" id="cd00156">
    <property type="entry name" value="REC"/>
    <property type="match status" value="1"/>
</dbReference>
<feature type="modified residue" description="4-aspartylphosphate" evidence="6">
    <location>
        <position position="72"/>
    </location>
</feature>
<feature type="domain" description="PAS" evidence="9">
    <location>
        <begin position="420"/>
        <end position="491"/>
    </location>
</feature>
<protein>
    <recommendedName>
        <fullName evidence="2">histidine kinase</fullName>
        <ecNumber evidence="2">2.7.13.3</ecNumber>
    </recommendedName>
</protein>
<feature type="domain" description="PAS" evidence="9">
    <location>
        <begin position="160"/>
        <end position="230"/>
    </location>
</feature>
<dbReference type="EMBL" id="CP070608">
    <property type="protein sequence ID" value="QSE98818.1"/>
    <property type="molecule type" value="Genomic_DNA"/>
</dbReference>
<dbReference type="GO" id="GO:0000155">
    <property type="term" value="F:phosphorelay sensor kinase activity"/>
    <property type="evidence" value="ECO:0007669"/>
    <property type="project" value="InterPro"/>
</dbReference>
<dbReference type="PANTHER" id="PTHR43047">
    <property type="entry name" value="TWO-COMPONENT HISTIDINE PROTEIN KINASE"/>
    <property type="match status" value="1"/>
</dbReference>
<dbReference type="PROSITE" id="PS50113">
    <property type="entry name" value="PAC"/>
    <property type="match status" value="1"/>
</dbReference>
<dbReference type="InterPro" id="IPR035965">
    <property type="entry name" value="PAS-like_dom_sf"/>
</dbReference>
<dbReference type="PRINTS" id="PR00344">
    <property type="entry name" value="BCTRLSENSOR"/>
</dbReference>
<evidence type="ECO:0000256" key="4">
    <source>
        <dbReference type="ARBA" id="ARBA00022679"/>
    </source>
</evidence>
<dbReference type="CDD" id="cd00075">
    <property type="entry name" value="HATPase"/>
    <property type="match status" value="1"/>
</dbReference>
<dbReference type="Pfam" id="PF00989">
    <property type="entry name" value="PAS"/>
    <property type="match status" value="2"/>
</dbReference>
<evidence type="ECO:0000259" key="7">
    <source>
        <dbReference type="PROSITE" id="PS50109"/>
    </source>
</evidence>
<evidence type="ECO:0000313" key="11">
    <source>
        <dbReference type="EMBL" id="QSE98818.1"/>
    </source>
</evidence>
<dbReference type="Pfam" id="PF13188">
    <property type="entry name" value="PAS_8"/>
    <property type="match status" value="1"/>
</dbReference>
<evidence type="ECO:0000256" key="5">
    <source>
        <dbReference type="ARBA" id="ARBA00022777"/>
    </source>
</evidence>
<dbReference type="EC" id="2.7.13.3" evidence="2"/>
<sequence>MIENDANKNNEEKFTNELIKILIVEDSVDDYELILRVINRSGLNAETKRVESPTELRDALKDNKDWNLIISDYSLPGFNAIEALRITKEINPHIPFILVSGTVGEETAVEAMKMGADDFILKDNIIDNHESRFIPAIKREIVDYRNQLKMLKTKSLLDKSRLYYQLLAQNVQDLVCIHDTTGEFSWVSPSSIKVLGYSQEELLSCSYFSLIHPDDVNRVKDLVFKHIQSGAIVELQRFKYKIKRKDQNYIHLETLAEPIYMHGELHNIVSTSRDITEQIQAYKLLEENQAKYESVLESMTEGVALVDSEEKILNANKSAKHFLKIEELDQITFSKLIFNNFAVFDSENNPLQRSDFFTVKEDINEKTQFNFIYKLKNGSKHKWLIFNSAPYSIHEEKLGAVISFRDVTSSYESEKKLNRLAQELVQLIKTANAPIFGIDKDGKITEWNDFAQNITGYAKKEVLGKNLFEKFVMVNEQEKVRDFISFIIEDGITSNCELSLKTKSGEIVIFLFSGNTRIDFETGDVGIICVGQDITELIEYRNHLEYRVEERTRDLKAALEKEKELVLMQTKFVSMASHEFRTPLSSIKFAADYIKNYYLKIDWEKVNVKLENIIEQADHMTHLLDDILEIGKDKAGKIKVEKSVFNLKEHCEKLIIEVQNQSKNSHVVDFKFSSTKEEVYLDNKLIRNIINNLLNNAIKFSPERDVVKLDVSINNDLIIIIVEDKGIGIPENELGNIYNEFYRSKNATSIQGTGLGLSIIKKAVNLLKGTIELESKIEKGTKFKVTLPLKE</sequence>
<evidence type="ECO:0000259" key="8">
    <source>
        <dbReference type="PROSITE" id="PS50110"/>
    </source>
</evidence>
<organism evidence="11 12">
    <name type="scientific">Fulvivirga lutea</name>
    <dbReference type="NCBI Taxonomy" id="2810512"/>
    <lineage>
        <taxon>Bacteria</taxon>
        <taxon>Pseudomonadati</taxon>
        <taxon>Bacteroidota</taxon>
        <taxon>Cytophagia</taxon>
        <taxon>Cytophagales</taxon>
        <taxon>Fulvivirgaceae</taxon>
        <taxon>Fulvivirga</taxon>
    </lineage>
</organism>
<dbReference type="SMART" id="SM00086">
    <property type="entry name" value="PAC"/>
    <property type="match status" value="3"/>
</dbReference>
<dbReference type="InterPro" id="IPR013767">
    <property type="entry name" value="PAS_fold"/>
</dbReference>
<feature type="domain" description="Histidine kinase" evidence="7">
    <location>
        <begin position="575"/>
        <end position="791"/>
    </location>
</feature>
<dbReference type="PROSITE" id="PS50112">
    <property type="entry name" value="PAS"/>
    <property type="match status" value="2"/>
</dbReference>
<evidence type="ECO:0000256" key="3">
    <source>
        <dbReference type="ARBA" id="ARBA00022553"/>
    </source>
</evidence>
<dbReference type="GO" id="GO:0009927">
    <property type="term" value="F:histidine phosphotransfer kinase activity"/>
    <property type="evidence" value="ECO:0007669"/>
    <property type="project" value="TreeGrafter"/>
</dbReference>
<dbReference type="SUPFAM" id="SSF55874">
    <property type="entry name" value="ATPase domain of HSP90 chaperone/DNA topoisomerase II/histidine kinase"/>
    <property type="match status" value="1"/>
</dbReference>
<dbReference type="SUPFAM" id="SSF55785">
    <property type="entry name" value="PYP-like sensor domain (PAS domain)"/>
    <property type="match status" value="3"/>
</dbReference>
<dbReference type="CDD" id="cd00082">
    <property type="entry name" value="HisKA"/>
    <property type="match status" value="1"/>
</dbReference>
<dbReference type="Pfam" id="PF00512">
    <property type="entry name" value="HisKA"/>
    <property type="match status" value="1"/>
</dbReference>
<dbReference type="SUPFAM" id="SSF47384">
    <property type="entry name" value="Homodimeric domain of signal transducing histidine kinase"/>
    <property type="match status" value="1"/>
</dbReference>
<dbReference type="AlphaFoldDB" id="A0A974WHU3"/>
<keyword evidence="5" id="KW-0418">Kinase</keyword>
<dbReference type="RefSeq" id="WP_205723332.1">
    <property type="nucleotide sequence ID" value="NZ_CP070608.1"/>
</dbReference>
<dbReference type="InterPro" id="IPR001610">
    <property type="entry name" value="PAC"/>
</dbReference>
<reference evidence="11" key="1">
    <citation type="submission" date="2021-02" db="EMBL/GenBank/DDBJ databases">
        <title>Fulvivirga sp. S481 isolated from sea water.</title>
        <authorList>
            <person name="Bae S.S."/>
            <person name="Baek K."/>
        </authorList>
    </citation>
    <scope>NUCLEOTIDE SEQUENCE</scope>
    <source>
        <strain evidence="11">S481</strain>
    </source>
</reference>
<dbReference type="InterPro" id="IPR003661">
    <property type="entry name" value="HisK_dim/P_dom"/>
</dbReference>